<accession>A0A1E4TFG6</accession>
<comment type="subcellular location">
    <subcellularLocation>
        <location evidence="1">Nucleus</location>
        <location evidence="1">Nucleolus</location>
    </subcellularLocation>
</comment>
<evidence type="ECO:0000256" key="3">
    <source>
        <dbReference type="ARBA" id="ARBA00023242"/>
    </source>
</evidence>
<evidence type="ECO:0000313" key="7">
    <source>
        <dbReference type="EMBL" id="ODV90496.1"/>
    </source>
</evidence>
<feature type="compositionally biased region" description="Acidic residues" evidence="5">
    <location>
        <begin position="10"/>
        <end position="34"/>
    </location>
</feature>
<evidence type="ECO:0000256" key="1">
    <source>
        <dbReference type="ARBA" id="ARBA00004604"/>
    </source>
</evidence>
<dbReference type="Pfam" id="PF00076">
    <property type="entry name" value="RRM_1"/>
    <property type="match status" value="1"/>
</dbReference>
<evidence type="ECO:0000256" key="4">
    <source>
        <dbReference type="PROSITE-ProRule" id="PRU00176"/>
    </source>
</evidence>
<organism evidence="7 8">
    <name type="scientific">Tortispora caseinolytica NRRL Y-17796</name>
    <dbReference type="NCBI Taxonomy" id="767744"/>
    <lineage>
        <taxon>Eukaryota</taxon>
        <taxon>Fungi</taxon>
        <taxon>Dikarya</taxon>
        <taxon>Ascomycota</taxon>
        <taxon>Saccharomycotina</taxon>
        <taxon>Trigonopsidomycetes</taxon>
        <taxon>Trigonopsidales</taxon>
        <taxon>Trigonopsidaceae</taxon>
        <taxon>Tortispora</taxon>
    </lineage>
</organism>
<feature type="compositionally biased region" description="Basic and acidic residues" evidence="5">
    <location>
        <begin position="171"/>
        <end position="191"/>
    </location>
</feature>
<feature type="non-terminal residue" evidence="7">
    <location>
        <position position="206"/>
    </location>
</feature>
<dbReference type="SMART" id="SM00360">
    <property type="entry name" value="RRM"/>
    <property type="match status" value="1"/>
</dbReference>
<feature type="non-terminal residue" evidence="7">
    <location>
        <position position="1"/>
    </location>
</feature>
<evidence type="ECO:0000259" key="6">
    <source>
        <dbReference type="PROSITE" id="PS50102"/>
    </source>
</evidence>
<dbReference type="AlphaFoldDB" id="A0A1E4TFG6"/>
<dbReference type="PANTHER" id="PTHR46754">
    <property type="entry name" value="MKI67 FHA DOMAIN-INTERACTING NUCLEOLAR PHOSPHOPROTEIN"/>
    <property type="match status" value="1"/>
</dbReference>
<dbReference type="InterPro" id="IPR035979">
    <property type="entry name" value="RBD_domain_sf"/>
</dbReference>
<dbReference type="GO" id="GO:0003723">
    <property type="term" value="F:RNA binding"/>
    <property type="evidence" value="ECO:0007669"/>
    <property type="project" value="UniProtKB-UniRule"/>
</dbReference>
<dbReference type="Proteomes" id="UP000095023">
    <property type="component" value="Unassembled WGS sequence"/>
</dbReference>
<protein>
    <recommendedName>
        <fullName evidence="6">RRM domain-containing protein</fullName>
    </recommendedName>
</protein>
<dbReference type="CDD" id="cd12307">
    <property type="entry name" value="RRM_NIFK_like"/>
    <property type="match status" value="1"/>
</dbReference>
<dbReference type="EMBL" id="KV453842">
    <property type="protein sequence ID" value="ODV90496.1"/>
    <property type="molecule type" value="Genomic_DNA"/>
</dbReference>
<sequence length="206" mass="23774">SSDEQNVFDSTDDEQDANDSDMDAFASSDEEEDVKETREVPKIPELASKKTKSKDKSSQLVKDQKTAVVYVGRIPHGFYEDEMKGYFGQFGTVKRLRLSRNKRTGRSKHYAYIEFEEPEVAEIVADTMNNYLLFGHILKVIQLSVSQVHPQLFDGANRKFKAIPWAKIAKQKNDNPTEEQESHRKQKAADRQKKKNKQLKKLNIDY</sequence>
<feature type="region of interest" description="Disordered" evidence="5">
    <location>
        <begin position="171"/>
        <end position="206"/>
    </location>
</feature>
<evidence type="ECO:0000256" key="5">
    <source>
        <dbReference type="SAM" id="MobiDB-lite"/>
    </source>
</evidence>
<keyword evidence="2 4" id="KW-0694">RNA-binding</keyword>
<name>A0A1E4TFG6_9ASCO</name>
<feature type="region of interest" description="Disordered" evidence="5">
    <location>
        <begin position="1"/>
        <end position="59"/>
    </location>
</feature>
<dbReference type="SUPFAM" id="SSF54928">
    <property type="entry name" value="RNA-binding domain, RBD"/>
    <property type="match status" value="1"/>
</dbReference>
<feature type="domain" description="RRM" evidence="6">
    <location>
        <begin position="67"/>
        <end position="140"/>
    </location>
</feature>
<gene>
    <name evidence="7" type="ORF">CANCADRAFT_16182</name>
</gene>
<proteinExistence type="predicted"/>
<dbReference type="OrthoDB" id="21467at2759"/>
<keyword evidence="8" id="KW-1185">Reference proteome</keyword>
<dbReference type="InterPro" id="IPR012677">
    <property type="entry name" value="Nucleotide-bd_a/b_plait_sf"/>
</dbReference>
<reference evidence="8" key="1">
    <citation type="submission" date="2016-02" db="EMBL/GenBank/DDBJ databases">
        <title>Comparative genomics of biotechnologically important yeasts.</title>
        <authorList>
            <consortium name="DOE Joint Genome Institute"/>
            <person name="Riley R."/>
            <person name="Haridas S."/>
            <person name="Wolfe K.H."/>
            <person name="Lopes M.R."/>
            <person name="Hittinger C.T."/>
            <person name="Goker M."/>
            <person name="Salamov A."/>
            <person name="Wisecaver J."/>
            <person name="Long T.M."/>
            <person name="Aerts A.L."/>
            <person name="Barry K."/>
            <person name="Choi C."/>
            <person name="Clum A."/>
            <person name="Coughlan A.Y."/>
            <person name="Deshpande S."/>
            <person name="Douglass A.P."/>
            <person name="Hanson S.J."/>
            <person name="Klenk H.-P."/>
            <person name="Labutti K."/>
            <person name="Lapidus A."/>
            <person name="Lindquist E."/>
            <person name="Lipzen A."/>
            <person name="Meier-Kolthoff J.P."/>
            <person name="Ohm R.A."/>
            <person name="Otillar R.P."/>
            <person name="Pangilinan J."/>
            <person name="Peng Y."/>
            <person name="Rokas A."/>
            <person name="Rosa C.A."/>
            <person name="Scheuner C."/>
            <person name="Sibirny A.A."/>
            <person name="Slot J.C."/>
            <person name="Stielow J.B."/>
            <person name="Sun H."/>
            <person name="Kurtzman C.P."/>
            <person name="Blackwell M."/>
            <person name="Jeffries T.W."/>
            <person name="Grigoriev I.V."/>
        </authorList>
    </citation>
    <scope>NUCLEOTIDE SEQUENCE [LARGE SCALE GENOMIC DNA]</scope>
    <source>
        <strain evidence="8">NRRL Y-17796</strain>
    </source>
</reference>
<keyword evidence="3" id="KW-0539">Nucleus</keyword>
<evidence type="ECO:0000256" key="2">
    <source>
        <dbReference type="ARBA" id="ARBA00022884"/>
    </source>
</evidence>
<dbReference type="GO" id="GO:0005730">
    <property type="term" value="C:nucleolus"/>
    <property type="evidence" value="ECO:0007669"/>
    <property type="project" value="UniProtKB-SubCell"/>
</dbReference>
<dbReference type="InterPro" id="IPR000504">
    <property type="entry name" value="RRM_dom"/>
</dbReference>
<dbReference type="PROSITE" id="PS50102">
    <property type="entry name" value="RRM"/>
    <property type="match status" value="1"/>
</dbReference>
<evidence type="ECO:0000313" key="8">
    <source>
        <dbReference type="Proteomes" id="UP000095023"/>
    </source>
</evidence>
<dbReference type="Gene3D" id="3.30.70.330">
    <property type="match status" value="1"/>
</dbReference>